<proteinExistence type="predicted"/>
<protein>
    <recommendedName>
        <fullName evidence="2">Alpha-L-rhamnosidase C-terminal domain-containing protein</fullName>
    </recommendedName>
</protein>
<dbReference type="Gene3D" id="2.60.420.10">
    <property type="entry name" value="Maltose phosphorylase, domain 3"/>
    <property type="match status" value="1"/>
</dbReference>
<feature type="chain" id="PRO_5041214804" description="Alpha-L-rhamnosidase C-terminal domain-containing protein" evidence="1">
    <location>
        <begin position="17"/>
        <end position="104"/>
    </location>
</feature>
<dbReference type="EMBL" id="JAUEPU010000039">
    <property type="protein sequence ID" value="KAK0488383.1"/>
    <property type="molecule type" value="Genomic_DNA"/>
</dbReference>
<evidence type="ECO:0000313" key="4">
    <source>
        <dbReference type="Proteomes" id="UP001175228"/>
    </source>
</evidence>
<dbReference type="Pfam" id="PF17390">
    <property type="entry name" value="Bac_rhamnosid_C"/>
    <property type="match status" value="1"/>
</dbReference>
<feature type="signal peptide" evidence="1">
    <location>
        <begin position="1"/>
        <end position="16"/>
    </location>
</feature>
<accession>A0AA39UI17</accession>
<evidence type="ECO:0000313" key="3">
    <source>
        <dbReference type="EMBL" id="KAK0488383.1"/>
    </source>
</evidence>
<evidence type="ECO:0000256" key="1">
    <source>
        <dbReference type="SAM" id="SignalP"/>
    </source>
</evidence>
<evidence type="ECO:0000259" key="2">
    <source>
        <dbReference type="Pfam" id="PF17390"/>
    </source>
</evidence>
<organism evidence="3 4">
    <name type="scientific">Armillaria luteobubalina</name>
    <dbReference type="NCBI Taxonomy" id="153913"/>
    <lineage>
        <taxon>Eukaryota</taxon>
        <taxon>Fungi</taxon>
        <taxon>Dikarya</taxon>
        <taxon>Basidiomycota</taxon>
        <taxon>Agaricomycotina</taxon>
        <taxon>Agaricomycetes</taxon>
        <taxon>Agaricomycetidae</taxon>
        <taxon>Agaricales</taxon>
        <taxon>Marasmiineae</taxon>
        <taxon>Physalacriaceae</taxon>
        <taxon>Armillaria</taxon>
    </lineage>
</organism>
<comment type="caution">
    <text evidence="3">The sequence shown here is derived from an EMBL/GenBank/DDBJ whole genome shotgun (WGS) entry which is preliminary data.</text>
</comment>
<dbReference type="InterPro" id="IPR035398">
    <property type="entry name" value="Bac_rhamnosid_C"/>
</dbReference>
<keyword evidence="1" id="KW-0732">Signal</keyword>
<sequence>MLTFYILGLIITSPRGATWSMNPHINGDLPGAEGGFEISLGWFGMRWGWRNNQVFMEINTPEGTNGLVKLPRAGSIVVDEVAVDIDANRNIMLNGGKHIVIIFS</sequence>
<name>A0AA39UI17_9AGAR</name>
<dbReference type="Proteomes" id="UP001175228">
    <property type="component" value="Unassembled WGS sequence"/>
</dbReference>
<keyword evidence="4" id="KW-1185">Reference proteome</keyword>
<gene>
    <name evidence="3" type="ORF">EDD18DRAFT_595036</name>
</gene>
<dbReference type="AlphaFoldDB" id="A0AA39UI17"/>
<reference evidence="3" key="1">
    <citation type="submission" date="2023-06" db="EMBL/GenBank/DDBJ databases">
        <authorList>
            <consortium name="Lawrence Berkeley National Laboratory"/>
            <person name="Ahrendt S."/>
            <person name="Sahu N."/>
            <person name="Indic B."/>
            <person name="Wong-Bajracharya J."/>
            <person name="Merenyi Z."/>
            <person name="Ke H.-M."/>
            <person name="Monk M."/>
            <person name="Kocsube S."/>
            <person name="Drula E."/>
            <person name="Lipzen A."/>
            <person name="Balint B."/>
            <person name="Henrissat B."/>
            <person name="Andreopoulos B."/>
            <person name="Martin F.M."/>
            <person name="Harder C.B."/>
            <person name="Rigling D."/>
            <person name="Ford K.L."/>
            <person name="Foster G.D."/>
            <person name="Pangilinan J."/>
            <person name="Papanicolaou A."/>
            <person name="Barry K."/>
            <person name="LaButti K."/>
            <person name="Viragh M."/>
            <person name="Koriabine M."/>
            <person name="Yan M."/>
            <person name="Riley R."/>
            <person name="Champramary S."/>
            <person name="Plett K.L."/>
            <person name="Tsai I.J."/>
            <person name="Slot J."/>
            <person name="Sipos G."/>
            <person name="Plett J."/>
            <person name="Nagy L.G."/>
            <person name="Grigoriev I.V."/>
        </authorList>
    </citation>
    <scope>NUCLEOTIDE SEQUENCE</scope>
    <source>
        <strain evidence="3">HWK02</strain>
    </source>
</reference>
<feature type="domain" description="Alpha-L-rhamnosidase C-terminal" evidence="2">
    <location>
        <begin position="18"/>
        <end position="74"/>
    </location>
</feature>